<sequence length="330" mass="35117">MWDFSIGKAMSLMAQTAPFLVFRAIVYFGITAALVIATGTGAGVGWGIGAFGDEEFRAQSTAWGAFGGFGLVAGVLFFLRDYLLYIVKAGHIAVMVELLEGGQIPGGKGQIAHARAVVTERFGQASTLFALDQLIKGVIGAITGLVQGLLSILPIPGLDRIMGIVRAYLRMAVGLVDEVILAHAIRTRSQNPWASAREALVLYGQNARPMLVNAAWLTAIVYLLAFVVFILMLAPAAAVVYLMPGAWSAGGLVFALVFAWAVKAALIEPFALACLLQVYFKVTEGQTPNPEWEAKLERASDKFRKLGERAMGWAGLGRTRADATAPAGDA</sequence>
<keyword evidence="1" id="KW-0812">Transmembrane</keyword>
<dbReference type="Proteomes" id="UP000309450">
    <property type="component" value="Unassembled WGS sequence"/>
</dbReference>
<feature type="transmembrane region" description="Helical" evidence="1">
    <location>
        <begin position="240"/>
        <end position="262"/>
    </location>
</feature>
<dbReference type="RefSeq" id="WP_136392890.1">
    <property type="nucleotide sequence ID" value="NZ_SSND01000001.1"/>
</dbReference>
<evidence type="ECO:0000313" key="2">
    <source>
        <dbReference type="EMBL" id="THD84509.1"/>
    </source>
</evidence>
<evidence type="ECO:0000256" key="1">
    <source>
        <dbReference type="SAM" id="Phobius"/>
    </source>
</evidence>
<accession>A0A4S3MQ06</accession>
<feature type="transmembrane region" description="Helical" evidence="1">
    <location>
        <begin position="214"/>
        <end position="234"/>
    </location>
</feature>
<comment type="caution">
    <text evidence="2">The sequence shown here is derived from an EMBL/GenBank/DDBJ whole genome shotgun (WGS) entry which is preliminary data.</text>
</comment>
<proteinExistence type="predicted"/>
<reference evidence="2 3" key="1">
    <citation type="submission" date="2019-04" db="EMBL/GenBank/DDBJ databases">
        <title>Draft genome sequence of Gemmobacter aestuarii sp. nov.</title>
        <authorList>
            <person name="Hameed A."/>
            <person name="Lin S.-Y."/>
            <person name="Shahina M."/>
            <person name="Lai W.-A."/>
            <person name="Young C.-C."/>
        </authorList>
    </citation>
    <scope>NUCLEOTIDE SEQUENCE [LARGE SCALE GENOMIC DNA]</scope>
    <source>
        <strain evidence="2 3">CC-PW-75</strain>
    </source>
</reference>
<evidence type="ECO:0000313" key="3">
    <source>
        <dbReference type="Proteomes" id="UP000309450"/>
    </source>
</evidence>
<keyword evidence="3" id="KW-1185">Reference proteome</keyword>
<dbReference type="AlphaFoldDB" id="A0A4S3MQ06"/>
<name>A0A4S3MQ06_9RHOB</name>
<gene>
    <name evidence="2" type="ORF">E7811_01825</name>
</gene>
<feature type="transmembrane region" description="Helical" evidence="1">
    <location>
        <begin position="20"/>
        <end position="48"/>
    </location>
</feature>
<organism evidence="2 3">
    <name type="scientific">Aliigemmobacter aestuarii</name>
    <dbReference type="NCBI Taxonomy" id="1445661"/>
    <lineage>
        <taxon>Bacteria</taxon>
        <taxon>Pseudomonadati</taxon>
        <taxon>Pseudomonadota</taxon>
        <taxon>Alphaproteobacteria</taxon>
        <taxon>Rhodobacterales</taxon>
        <taxon>Paracoccaceae</taxon>
        <taxon>Aliigemmobacter</taxon>
    </lineage>
</organism>
<protein>
    <submittedName>
        <fullName evidence="2">Uncharacterized protein</fullName>
    </submittedName>
</protein>
<dbReference type="OrthoDB" id="147179at2"/>
<keyword evidence="1" id="KW-1133">Transmembrane helix</keyword>
<keyword evidence="1" id="KW-0472">Membrane</keyword>
<feature type="transmembrane region" description="Helical" evidence="1">
    <location>
        <begin position="60"/>
        <end position="79"/>
    </location>
</feature>
<dbReference type="EMBL" id="SSND01000001">
    <property type="protein sequence ID" value="THD84509.1"/>
    <property type="molecule type" value="Genomic_DNA"/>
</dbReference>